<dbReference type="Proteomes" id="UP000325081">
    <property type="component" value="Unassembled WGS sequence"/>
</dbReference>
<evidence type="ECO:0000256" key="1">
    <source>
        <dbReference type="SAM" id="MobiDB-lite"/>
    </source>
</evidence>
<dbReference type="GO" id="GO:0004843">
    <property type="term" value="F:cysteine-type deubiquitinase activity"/>
    <property type="evidence" value="ECO:0007669"/>
    <property type="project" value="InterPro"/>
</dbReference>
<dbReference type="AlphaFoldDB" id="A0A5A7R0K2"/>
<feature type="region of interest" description="Disordered" evidence="1">
    <location>
        <begin position="1"/>
        <end position="69"/>
    </location>
</feature>
<comment type="caution">
    <text evidence="3">The sequence shown here is derived from an EMBL/GenBank/DDBJ whole genome shotgun (WGS) entry which is preliminary data.</text>
</comment>
<feature type="compositionally biased region" description="Basic and acidic residues" evidence="1">
    <location>
        <begin position="9"/>
        <end position="53"/>
    </location>
</feature>
<evidence type="ECO:0000259" key="2">
    <source>
        <dbReference type="Pfam" id="PF04424"/>
    </source>
</evidence>
<dbReference type="InterPro" id="IPR033979">
    <property type="entry name" value="MINDY_domain"/>
</dbReference>
<accession>A0A5A7R0K2</accession>
<dbReference type="PANTHER" id="PTHR18063:SF17">
    <property type="entry name" value="MINDY DEUBIQUITINASE DOMAIN-CONTAINING PROTEIN"/>
    <property type="match status" value="1"/>
</dbReference>
<dbReference type="InterPro" id="IPR007518">
    <property type="entry name" value="MINDY"/>
</dbReference>
<gene>
    <name evidence="3" type="ORF">STAS_27185</name>
</gene>
<dbReference type="OrthoDB" id="925243at2759"/>
<evidence type="ECO:0000313" key="4">
    <source>
        <dbReference type="Proteomes" id="UP000325081"/>
    </source>
</evidence>
<dbReference type="Pfam" id="PF04424">
    <property type="entry name" value="MINDY_DUB"/>
    <property type="match status" value="2"/>
</dbReference>
<organism evidence="3 4">
    <name type="scientific">Striga asiatica</name>
    <name type="common">Asiatic witchweed</name>
    <name type="synonym">Buchnera asiatica</name>
    <dbReference type="NCBI Taxonomy" id="4170"/>
    <lineage>
        <taxon>Eukaryota</taxon>
        <taxon>Viridiplantae</taxon>
        <taxon>Streptophyta</taxon>
        <taxon>Embryophyta</taxon>
        <taxon>Tracheophyta</taxon>
        <taxon>Spermatophyta</taxon>
        <taxon>Magnoliopsida</taxon>
        <taxon>eudicotyledons</taxon>
        <taxon>Gunneridae</taxon>
        <taxon>Pentapetalae</taxon>
        <taxon>asterids</taxon>
        <taxon>lamiids</taxon>
        <taxon>Lamiales</taxon>
        <taxon>Orobanchaceae</taxon>
        <taxon>Buchnereae</taxon>
        <taxon>Striga</taxon>
    </lineage>
</organism>
<dbReference type="GO" id="GO:0071108">
    <property type="term" value="P:protein K48-linked deubiquitination"/>
    <property type="evidence" value="ECO:0007669"/>
    <property type="project" value="TreeGrafter"/>
</dbReference>
<evidence type="ECO:0000313" key="3">
    <source>
        <dbReference type="EMBL" id="GER49914.1"/>
    </source>
</evidence>
<feature type="domain" description="MINDY deubiquitinase" evidence="2">
    <location>
        <begin position="225"/>
        <end position="306"/>
    </location>
</feature>
<reference evidence="4" key="1">
    <citation type="journal article" date="2019" name="Curr. Biol.">
        <title>Genome Sequence of Striga asiatica Provides Insight into the Evolution of Plant Parasitism.</title>
        <authorList>
            <person name="Yoshida S."/>
            <person name="Kim S."/>
            <person name="Wafula E.K."/>
            <person name="Tanskanen J."/>
            <person name="Kim Y.M."/>
            <person name="Honaas L."/>
            <person name="Yang Z."/>
            <person name="Spallek T."/>
            <person name="Conn C.E."/>
            <person name="Ichihashi Y."/>
            <person name="Cheong K."/>
            <person name="Cui S."/>
            <person name="Der J.P."/>
            <person name="Gundlach H."/>
            <person name="Jiao Y."/>
            <person name="Hori C."/>
            <person name="Ishida J.K."/>
            <person name="Kasahara H."/>
            <person name="Kiba T."/>
            <person name="Kim M.S."/>
            <person name="Koo N."/>
            <person name="Laohavisit A."/>
            <person name="Lee Y.H."/>
            <person name="Lumba S."/>
            <person name="McCourt P."/>
            <person name="Mortimer J.C."/>
            <person name="Mutuku J.M."/>
            <person name="Nomura T."/>
            <person name="Sasaki-Sekimoto Y."/>
            <person name="Seto Y."/>
            <person name="Wang Y."/>
            <person name="Wakatake T."/>
            <person name="Sakakibara H."/>
            <person name="Demura T."/>
            <person name="Yamaguchi S."/>
            <person name="Yoneyama K."/>
            <person name="Manabe R.I."/>
            <person name="Nelson D.C."/>
            <person name="Schulman A.H."/>
            <person name="Timko M.P."/>
            <person name="dePamphilis C.W."/>
            <person name="Choi D."/>
            <person name="Shirasu K."/>
        </authorList>
    </citation>
    <scope>NUCLEOTIDE SEQUENCE [LARGE SCALE GENOMIC DNA]</scope>
    <source>
        <strain evidence="4">cv. UVA1</strain>
    </source>
</reference>
<dbReference type="GO" id="GO:0016807">
    <property type="term" value="F:cysteine-type carboxypeptidase activity"/>
    <property type="evidence" value="ECO:0007669"/>
    <property type="project" value="TreeGrafter"/>
</dbReference>
<proteinExistence type="predicted"/>
<sequence>MGLKGPLVPKEKEEDRNEDGKEDKNKDRDDEKNEEKDDEKTEEKDDDKAKEKDDGEVEEKDENIQEKAIISGNRGNLKMRPIDFFGRSTHIIHQKHDGPCALIAICNVLLLKGDIFFGACETVVSIDYLLDLVYPLISGSAKMQAHCPEIQRMIWDVAPTLAKGFDVDIIFTRTDGFTKTPEWLLLDCLDLNVRHGWVATRDLLPGPEVSLETLSLAACEPDFPHAETIQKFLRGNQLTPTGLVSLHEDLVENVPCIMYWHYHYNTIVKVNGVVHSLVTNSNYLRTNAFWQTLEVNGGGVYLDSNFTPIYTGLDAAPLGSLKEFVKIPGNRFSALRTLFADALAEEDLSAMVFNTQSQKPLRRVGSPPVDVGYTLKVCWEELVTISSADFCMSSINNYSWSEKFDIVVIDGAHAEIRATYCDKIEGFGLPTFFNRLIDNLSNPPRPSVCSQHQLEGFRHRLNGFWDCVLNTMALRSSSARAGLFTGIHKIRRFAPEEVRRALRGVLSSTYPPQITSDWRDSIAERGHPVLKKVLRYIPGDSDQNNKKAMEGEDPDRKFGLYEPDVGSLSVFPRQVNEHGKSKVDPGLELQPEEKENFHKLSELDFLTSHYLEDSLPDSKLGLVSLFTSACCICLAQSLVRCLNPEKTACARQHHLASDCACLILPVQAVLKASTRQALTDAGCCSCSTSYSWKRCWRITSDEKSLVVEPGASATVFLAGTSSAAVSAAVFSDNLVVVVSRILDTVAVLVVLDPVAVAVVSDVVRHVI</sequence>
<dbReference type="PANTHER" id="PTHR18063">
    <property type="entry name" value="NF-E2 INDUCIBLE PROTEIN"/>
    <property type="match status" value="1"/>
</dbReference>
<feature type="domain" description="MINDY deubiquitinase" evidence="2">
    <location>
        <begin position="78"/>
        <end position="199"/>
    </location>
</feature>
<keyword evidence="4" id="KW-1185">Reference proteome</keyword>
<dbReference type="GO" id="GO:1990380">
    <property type="term" value="F:K48-linked deubiquitinase activity"/>
    <property type="evidence" value="ECO:0007669"/>
    <property type="project" value="InterPro"/>
</dbReference>
<dbReference type="EMBL" id="BKCP01008904">
    <property type="protein sequence ID" value="GER49914.1"/>
    <property type="molecule type" value="Genomic_DNA"/>
</dbReference>
<protein>
    <submittedName>
        <fullName evidence="3">Protein FAM63A</fullName>
    </submittedName>
</protein>
<dbReference type="GO" id="GO:0071944">
    <property type="term" value="C:cell periphery"/>
    <property type="evidence" value="ECO:0007669"/>
    <property type="project" value="TreeGrafter"/>
</dbReference>
<dbReference type="GO" id="GO:0005829">
    <property type="term" value="C:cytosol"/>
    <property type="evidence" value="ECO:0007669"/>
    <property type="project" value="TreeGrafter"/>
</dbReference>
<name>A0A5A7R0K2_STRAF</name>